<evidence type="ECO:0000256" key="2">
    <source>
        <dbReference type="ARBA" id="ARBA00004186"/>
    </source>
</evidence>
<sequence>MKKSLQLQIEEKARELEELRDIQKFTNTLAGQLEQIEEKLEVMTDGAESVAYILSNWKNVVSAVSLASLGLANHAKRTAQGTEAMPETLVRVKLQQDTSKEDS</sequence>
<evidence type="ECO:0000256" key="4">
    <source>
        <dbReference type="ARBA" id="ARBA00005501"/>
    </source>
</evidence>
<evidence type="ECO:0000256" key="9">
    <source>
        <dbReference type="ARBA" id="ARBA00022701"/>
    </source>
</evidence>
<evidence type="ECO:0000313" key="18">
    <source>
        <dbReference type="EMBL" id="QBM86453.1"/>
    </source>
</evidence>
<keyword evidence="10" id="KW-0498">Mitosis</keyword>
<reference evidence="19" key="1">
    <citation type="submission" date="2019-03" db="EMBL/GenBank/DDBJ databases">
        <title>Snf2 controls pulcherriminic acid biosynthesis and connects pigmentation and antifungal activity of the yeast Metschnikowia pulcherrima.</title>
        <authorList>
            <person name="Gore-Lloyd D."/>
            <person name="Sumann I."/>
            <person name="Brachmann A.O."/>
            <person name="Schneeberger K."/>
            <person name="Ortiz-Merino R.A."/>
            <person name="Moreno-Beltran M."/>
            <person name="Schlaefli M."/>
            <person name="Kirner P."/>
            <person name="Santos Kron A."/>
            <person name="Wolfe K.H."/>
            <person name="Piel J."/>
            <person name="Ahrens C.H."/>
            <person name="Henk D."/>
            <person name="Freimoser F.M."/>
        </authorList>
    </citation>
    <scope>NUCLEOTIDE SEQUENCE [LARGE SCALE GENOMIC DNA]</scope>
    <source>
        <strain evidence="19">APC 1.2</strain>
    </source>
</reference>
<keyword evidence="19" id="KW-1185">Reference proteome</keyword>
<dbReference type="GO" id="GO:0000278">
    <property type="term" value="P:mitotic cell cycle"/>
    <property type="evidence" value="ECO:0007669"/>
    <property type="project" value="InterPro"/>
</dbReference>
<protein>
    <recommendedName>
        <fullName evidence="5">DASH complex subunit DAD2</fullName>
    </recommendedName>
    <alternativeName>
        <fullName evidence="17">Outer kinetochore protein DAD2</fullName>
    </alternativeName>
</protein>
<evidence type="ECO:0000256" key="1">
    <source>
        <dbReference type="ARBA" id="ARBA00004123"/>
    </source>
</evidence>
<evidence type="ECO:0000256" key="14">
    <source>
        <dbReference type="ARBA" id="ARBA00023242"/>
    </source>
</evidence>
<keyword evidence="14" id="KW-0539">Nucleus</keyword>
<dbReference type="GO" id="GO:0042729">
    <property type="term" value="C:DASH complex"/>
    <property type="evidence" value="ECO:0007669"/>
    <property type="project" value="InterPro"/>
</dbReference>
<evidence type="ECO:0000256" key="6">
    <source>
        <dbReference type="ARBA" id="ARBA00022454"/>
    </source>
</evidence>
<evidence type="ECO:0000256" key="5">
    <source>
        <dbReference type="ARBA" id="ARBA00020260"/>
    </source>
</evidence>
<dbReference type="GO" id="GO:0008608">
    <property type="term" value="P:attachment of spindle microtubules to kinetochore"/>
    <property type="evidence" value="ECO:0007669"/>
    <property type="project" value="TreeGrafter"/>
</dbReference>
<gene>
    <name evidence="18" type="primary">MPUL0A10950</name>
    <name evidence="18" type="ORF">METSCH_A10950</name>
</gene>
<keyword evidence="6" id="KW-0158">Chromosome</keyword>
<dbReference type="GO" id="GO:0044732">
    <property type="term" value="C:mitotic spindle pole body"/>
    <property type="evidence" value="ECO:0007669"/>
    <property type="project" value="TreeGrafter"/>
</dbReference>
<accession>A0A4V1ADP7</accession>
<evidence type="ECO:0000256" key="8">
    <source>
        <dbReference type="ARBA" id="ARBA00022618"/>
    </source>
</evidence>
<dbReference type="STRING" id="2163413.A0A4V1ADP7"/>
<evidence type="ECO:0000256" key="7">
    <source>
        <dbReference type="ARBA" id="ARBA00022490"/>
    </source>
</evidence>
<dbReference type="PANTHER" id="PTHR28036">
    <property type="entry name" value="DASH COMPLEX SUBUNIT DAD2"/>
    <property type="match status" value="1"/>
</dbReference>
<name>A0A4V1ADP7_9ASCO</name>
<proteinExistence type="inferred from homology"/>
<keyword evidence="16" id="KW-0137">Centromere</keyword>
<dbReference type="InterPro" id="IPR013963">
    <property type="entry name" value="DASH_Dad2"/>
</dbReference>
<keyword evidence="9" id="KW-0493">Microtubule</keyword>
<evidence type="ECO:0000256" key="3">
    <source>
        <dbReference type="ARBA" id="ARBA00004629"/>
    </source>
</evidence>
<organism evidence="18 19">
    <name type="scientific">Metschnikowia aff. pulcherrima</name>
    <dbReference type="NCBI Taxonomy" id="2163413"/>
    <lineage>
        <taxon>Eukaryota</taxon>
        <taxon>Fungi</taxon>
        <taxon>Dikarya</taxon>
        <taxon>Ascomycota</taxon>
        <taxon>Saccharomycotina</taxon>
        <taxon>Pichiomycetes</taxon>
        <taxon>Metschnikowiaceae</taxon>
        <taxon>Metschnikowia</taxon>
    </lineage>
</organism>
<dbReference type="GO" id="GO:0005874">
    <property type="term" value="C:microtubule"/>
    <property type="evidence" value="ECO:0007669"/>
    <property type="project" value="UniProtKB-KW"/>
</dbReference>
<evidence type="ECO:0000256" key="11">
    <source>
        <dbReference type="ARBA" id="ARBA00022829"/>
    </source>
</evidence>
<comment type="subcellular location">
    <subcellularLocation>
        <location evidence="3">Chromosome</location>
        <location evidence="3">Centromere</location>
        <location evidence="3">Kinetochore</location>
    </subcellularLocation>
    <subcellularLocation>
        <location evidence="2">Cytoplasm</location>
        <location evidence="2">Cytoskeleton</location>
        <location evidence="2">Spindle</location>
    </subcellularLocation>
    <subcellularLocation>
        <location evidence="1">Nucleus</location>
    </subcellularLocation>
</comment>
<keyword evidence="12" id="KW-0995">Kinetochore</keyword>
<keyword evidence="7" id="KW-0963">Cytoplasm</keyword>
<dbReference type="EMBL" id="CP034456">
    <property type="protein sequence ID" value="QBM86453.1"/>
    <property type="molecule type" value="Genomic_DNA"/>
</dbReference>
<evidence type="ECO:0000256" key="17">
    <source>
        <dbReference type="ARBA" id="ARBA00030568"/>
    </source>
</evidence>
<evidence type="ECO:0000313" key="19">
    <source>
        <dbReference type="Proteomes" id="UP000292447"/>
    </source>
</evidence>
<evidence type="ECO:0000256" key="16">
    <source>
        <dbReference type="ARBA" id="ARBA00023328"/>
    </source>
</evidence>
<evidence type="ECO:0000256" key="13">
    <source>
        <dbReference type="ARBA" id="ARBA00023212"/>
    </source>
</evidence>
<keyword evidence="15" id="KW-0131">Cell cycle</keyword>
<dbReference type="Pfam" id="PF08654">
    <property type="entry name" value="DASH_Dad2"/>
    <property type="match status" value="1"/>
</dbReference>
<dbReference type="PANTHER" id="PTHR28036:SF1">
    <property type="entry name" value="DASH COMPLEX SUBUNIT DAD2"/>
    <property type="match status" value="1"/>
</dbReference>
<dbReference type="GO" id="GO:0051301">
    <property type="term" value="P:cell division"/>
    <property type="evidence" value="ECO:0007669"/>
    <property type="project" value="UniProtKB-KW"/>
</dbReference>
<dbReference type="Proteomes" id="UP000292447">
    <property type="component" value="Chromosome I"/>
</dbReference>
<dbReference type="GO" id="GO:1990023">
    <property type="term" value="C:mitotic spindle midzone"/>
    <property type="evidence" value="ECO:0007669"/>
    <property type="project" value="TreeGrafter"/>
</dbReference>
<keyword evidence="13" id="KW-0206">Cytoskeleton</keyword>
<dbReference type="AlphaFoldDB" id="A0A4V1ADP7"/>
<evidence type="ECO:0000256" key="10">
    <source>
        <dbReference type="ARBA" id="ARBA00022776"/>
    </source>
</evidence>
<comment type="similarity">
    <text evidence="4">Belongs to the DASH complex DAD2 family.</text>
</comment>
<evidence type="ECO:0000256" key="12">
    <source>
        <dbReference type="ARBA" id="ARBA00022838"/>
    </source>
</evidence>
<evidence type="ECO:0000256" key="15">
    <source>
        <dbReference type="ARBA" id="ARBA00023306"/>
    </source>
</evidence>
<keyword evidence="11" id="KW-0159">Chromosome partition</keyword>
<keyword evidence="8" id="KW-0132">Cell division</keyword>